<dbReference type="InterPro" id="IPR037088">
    <property type="entry name" value="Vitellinogen_b-sht_shell_sf"/>
</dbReference>
<feature type="chain" id="PRO_5018029391" evidence="9">
    <location>
        <begin position="16"/>
        <end position="1658"/>
    </location>
</feature>
<evidence type="ECO:0000256" key="7">
    <source>
        <dbReference type="PROSITE-ProRule" id="PRU00557"/>
    </source>
</evidence>
<evidence type="ECO:0000256" key="8">
    <source>
        <dbReference type="SAM" id="MobiDB-lite"/>
    </source>
</evidence>
<comment type="function">
    <text evidence="6">Precursor of the major egg-yolk proteins that are sources of nutrients during early development of oviparous organisms.</text>
</comment>
<evidence type="ECO:0000313" key="13">
    <source>
        <dbReference type="Proteomes" id="UP000265200"/>
    </source>
</evidence>
<proteinExistence type="predicted"/>
<feature type="region of interest" description="Disordered" evidence="8">
    <location>
        <begin position="1071"/>
        <end position="1144"/>
    </location>
</feature>
<dbReference type="InterPro" id="IPR015819">
    <property type="entry name" value="Lipid_transp_b-sht_shell"/>
</dbReference>
<dbReference type="Pfam" id="PF00094">
    <property type="entry name" value="VWD"/>
    <property type="match status" value="1"/>
</dbReference>
<dbReference type="SMART" id="SM00638">
    <property type="entry name" value="LPD_N"/>
    <property type="match status" value="1"/>
</dbReference>
<accession>A0A3P9JHS0</accession>
<dbReference type="PROSITE" id="PS51211">
    <property type="entry name" value="VITELLOGENIN"/>
    <property type="match status" value="1"/>
</dbReference>
<dbReference type="FunFam" id="2.30.230.10:FF:000002">
    <property type="entry name" value="Vitellogenin 7"/>
    <property type="match status" value="1"/>
</dbReference>
<evidence type="ECO:0000256" key="5">
    <source>
        <dbReference type="ARBA" id="ARBA00023180"/>
    </source>
</evidence>
<keyword evidence="2 9" id="KW-0732">Signal</keyword>
<feature type="disulfide bond" evidence="7">
    <location>
        <begin position="198"/>
        <end position="201"/>
    </location>
</feature>
<comment type="caution">
    <text evidence="7">Lacks conserved residue(s) required for the propagation of feature annotation.</text>
</comment>
<dbReference type="FunFam" id="1.25.10.20:FF:000002">
    <property type="entry name" value="Vitellogenin 7"/>
    <property type="match status" value="1"/>
</dbReference>
<dbReference type="FunFam" id="2.20.50.20:FF:000001">
    <property type="entry name" value="Vitellogenin 5"/>
    <property type="match status" value="1"/>
</dbReference>
<dbReference type="FunFam" id="2.20.80.10:FF:000001">
    <property type="entry name" value="Vitellogenin 7"/>
    <property type="match status" value="1"/>
</dbReference>
<reference evidence="12" key="3">
    <citation type="submission" date="2025-08" db="UniProtKB">
        <authorList>
            <consortium name="Ensembl"/>
        </authorList>
    </citation>
    <scope>IDENTIFICATION</scope>
    <source>
        <strain evidence="12">HSOK</strain>
    </source>
</reference>
<dbReference type="FunFam" id="2.20.90.10:FF:000001">
    <property type="entry name" value="Vitellogenin 7"/>
    <property type="match status" value="1"/>
</dbReference>
<keyword evidence="3" id="KW-0758">Storage protein</keyword>
<feature type="disulfide bond" evidence="7">
    <location>
        <begin position="155"/>
        <end position="181"/>
    </location>
</feature>
<feature type="domain" description="VWFD" evidence="11">
    <location>
        <begin position="1388"/>
        <end position="1564"/>
    </location>
</feature>
<keyword evidence="1" id="KW-0597">Phosphoprotein</keyword>
<dbReference type="InterPro" id="IPR015255">
    <property type="entry name" value="Vitellinogen_open_b-sht"/>
</dbReference>
<dbReference type="Pfam" id="PF01347">
    <property type="entry name" value="Vitellogenin_N"/>
    <property type="match status" value="1"/>
</dbReference>
<name>A0A3P9JHS0_ORYLA</name>
<evidence type="ECO:0000256" key="1">
    <source>
        <dbReference type="ARBA" id="ARBA00022553"/>
    </source>
</evidence>
<dbReference type="SUPFAM" id="SSF56968">
    <property type="entry name" value="Lipovitellin-phosvitin complex, beta-sheet shell regions"/>
    <property type="match status" value="3"/>
</dbReference>
<evidence type="ECO:0000259" key="11">
    <source>
        <dbReference type="PROSITE" id="PS51233"/>
    </source>
</evidence>
<dbReference type="Proteomes" id="UP000265200">
    <property type="component" value="Chromosome 4"/>
</dbReference>
<dbReference type="SUPFAM" id="SSF48431">
    <property type="entry name" value="Lipovitellin-phosvitin complex, superhelical domain"/>
    <property type="match status" value="1"/>
</dbReference>
<sequence length="1658" mass="183441">MRGLILALSLALVAPEFSPGKTYEYKYEAHLLGGLPEEGLARAGVKIESRVWISPIAPDTFILKLVEPALYEYSGIWPRETFRPASKLTTALAAQLLTPIKFEYTNGVVGKVFAPPGISTSVLNIYRGLLNILQLNIKKTQNVYELQEPGTQGVCKTHYVISEDSKADRIHLSKTKDLNHCQERIYKDVGLAGYTESCTECESGKTMKGAAAINYVMKPSTTGSLILEATATELIQYSPINILNGAAQMEAKQTLTFLEIKKIPVEPISADYLPRGSLKYEFGSELLQTPVELLRISNAEAQIVETLNKLVTLNMGKAHEDSPLKFIELIQLLRVARYESIEALWDQYKARSDYRTWLLSSIPAIGNHVALKFIKEKIISGDLTSFEAAEALLSSLHLVAADLESLKLVEGLAMTPKVKENPVLREIAMLGFGSMVYKYCTEFPSCPVELVKPIHELIIRALERRDYDELISAVKVLGNAGHPGSLKPLMKLLPGFGSSANNLPHRVHVEAILALRRIAKREPKMIQDMAVQLFMNKELHSELRMVSAIVLFETKLPIGLVTTLAQSLLKESNLQIASFIYSYMKAITKTTSPDYSSVAAACNVAVRLLSPKFERLSYRFSRAFHYDAYYSPWMVGAAGSAFYINDAATVLPRTVMAKARTYLAGALVDVFEVGVRTEGIQEALLKVNDSPATDRITKMKEAIKALSDWKAYPSSQPLASAYVKVLGQEMAFANIDKPMVEHIVQLANAIDIRAYGKKALDALLAGYTKQYSKPMLVAEVRRIIPTSVGFPMELSLYSAAVAAASLEVQASVSPPLPENINFAHLLKSDISLKAAIAPSFSMHTYAVMGVNTVFLQASLVSRAKIHSIAPAKFAARLDMIKGNFNFQILPVEGVDTIASARLDMYAVARNVEDLEAAKVTSMIPAVNLTHLSKQNSTSLRSRMASSSASSEILFSKTPNQFASKLKVPKAFMWKLCALSYTFGIKACAELESRNASFIRNSPIYTVIGNHSFALKVSPAPGPAIERIEIEVQVGDRATDKIIKVINMSEEDEILEDKNVLLKLKKILTPGLKNSTTSSSSSSSSSRRSRSSLSSATSSVSSSRTSSKTSSRSSSKTSSRSPSKTSSRTSSKTSSSSSSSSSSRRKKLYEMNFTKHHIHQHSISAERVKSKSSAYSFESIYKKVRYLSNTVDSLVTILIHAKRADHKNQGYQATVYYDKDNSRVQIIFANLTENDNWRICADGVMLSKHKIMTRVTWGIDCKQYNASIIAETGLVGKEPAARLKMTWERLPEGLKRYAKWASEYLSRIAVRNGVSQAKVKNFQKQIQLTAAVNETNLNVTLKTPQSTLYKLGLSLPISLPLGETAAELEAYPESWPGKLSYMLTKAHTAQCILVNDSLITFNNKKYKNEMPHSCYQVLAQDCTSELKFMVLLKRDQTAEQNEINVKIENMDIDIYLRDNATVVKVNSVEILSPNMPYQHSTGNIQIREKAEGVSLHAPNHGLQEVFFNHTTVKVQVADWMRGKTCGLCGKADGEVKEEYRTPNERVSKNATTFAHSWVLSGQSCRHTSECYMKLESVKLEKQVNHLGEDSKCYSVEPVLRCLPGCMPTRKTTVNVGYHCLPIGTNLNRNDGLNSIFEKSIDLRETAEAHLACRCTAQCA</sequence>
<dbReference type="InterPro" id="IPR011030">
    <property type="entry name" value="Lipovitellin_superhlx_dom"/>
</dbReference>
<evidence type="ECO:0000256" key="2">
    <source>
        <dbReference type="ARBA" id="ARBA00022729"/>
    </source>
</evidence>
<dbReference type="GO" id="GO:0045735">
    <property type="term" value="F:nutrient reservoir activity"/>
    <property type="evidence" value="ECO:0007669"/>
    <property type="project" value="UniProtKB-KW"/>
</dbReference>
<dbReference type="Gene3D" id="2.30.230.10">
    <property type="entry name" value="Lipovitellin, beta-sheet shell regions, chain A"/>
    <property type="match status" value="1"/>
</dbReference>
<reference evidence="12 13" key="2">
    <citation type="submission" date="2017-04" db="EMBL/GenBank/DDBJ databases">
        <title>CpG methylation of centromeres and impact of large insertions on vertebrate speciation.</title>
        <authorList>
            <person name="Ichikawa K."/>
            <person name="Yoshimura J."/>
            <person name="Morishita S."/>
        </authorList>
    </citation>
    <scope>NUCLEOTIDE SEQUENCE</scope>
    <source>
        <strain evidence="12 13">HSOK</strain>
    </source>
</reference>
<protein>
    <submittedName>
        <fullName evidence="12">Vitellogenin II</fullName>
    </submittedName>
</protein>
<dbReference type="Ensembl" id="ENSORLT00015022740.1">
    <property type="protein sequence ID" value="ENSORLP00015031546.1"/>
    <property type="gene ID" value="ENSORLG00015015990.1"/>
</dbReference>
<evidence type="ECO:0000256" key="4">
    <source>
        <dbReference type="ARBA" id="ARBA00023157"/>
    </source>
</evidence>
<dbReference type="SMART" id="SM01170">
    <property type="entry name" value="DUF1944"/>
    <property type="match status" value="1"/>
</dbReference>
<organism evidence="12 13">
    <name type="scientific">Oryzias latipes</name>
    <name type="common">Japanese rice fish</name>
    <name type="synonym">Japanese killifish</name>
    <dbReference type="NCBI Taxonomy" id="8090"/>
    <lineage>
        <taxon>Eukaryota</taxon>
        <taxon>Metazoa</taxon>
        <taxon>Chordata</taxon>
        <taxon>Craniata</taxon>
        <taxon>Vertebrata</taxon>
        <taxon>Euteleostomi</taxon>
        <taxon>Actinopterygii</taxon>
        <taxon>Neopterygii</taxon>
        <taxon>Teleostei</taxon>
        <taxon>Neoteleostei</taxon>
        <taxon>Acanthomorphata</taxon>
        <taxon>Ovalentaria</taxon>
        <taxon>Atherinomorphae</taxon>
        <taxon>Beloniformes</taxon>
        <taxon>Adrianichthyidae</taxon>
        <taxon>Oryziinae</taxon>
        <taxon>Oryzias</taxon>
    </lineage>
</organism>
<dbReference type="PANTHER" id="PTHR23345">
    <property type="entry name" value="VITELLOGENIN-RELATED"/>
    <property type="match status" value="1"/>
</dbReference>
<feature type="signal peptide" evidence="9">
    <location>
        <begin position="1"/>
        <end position="15"/>
    </location>
</feature>
<evidence type="ECO:0000256" key="6">
    <source>
        <dbReference type="ARBA" id="ARBA00057087"/>
    </source>
</evidence>
<dbReference type="Gene3D" id="2.20.90.10">
    <property type="entry name" value="Vitellinogen, beta-sheet shell domain"/>
    <property type="match status" value="1"/>
</dbReference>
<dbReference type="Pfam" id="PF09175">
    <property type="entry name" value="Vit_b-sht_shell"/>
    <property type="match status" value="1"/>
</dbReference>
<evidence type="ECO:0000313" key="12">
    <source>
        <dbReference type="Ensembl" id="ENSORLP00015031546.1"/>
    </source>
</evidence>
<dbReference type="InterPro" id="IPR015258">
    <property type="entry name" value="Vitellinogen_b-sht_shell"/>
</dbReference>
<dbReference type="Gene3D" id="2.20.50.20">
    <property type="entry name" value="Lipovitellin. Chain A, domain 3"/>
    <property type="match status" value="2"/>
</dbReference>
<dbReference type="InterPro" id="IPR015817">
    <property type="entry name" value="Vitellinogen_open_b-sht_sub1"/>
</dbReference>
<dbReference type="InterPro" id="IPR001846">
    <property type="entry name" value="VWF_type-D"/>
</dbReference>
<dbReference type="PANTHER" id="PTHR23345:SF9">
    <property type="entry name" value="VITELLOGENIN-RELATED"/>
    <property type="match status" value="1"/>
</dbReference>
<evidence type="ECO:0000256" key="9">
    <source>
        <dbReference type="SAM" id="SignalP"/>
    </source>
</evidence>
<evidence type="ECO:0000259" key="10">
    <source>
        <dbReference type="PROSITE" id="PS51211"/>
    </source>
</evidence>
<dbReference type="SMART" id="SM00216">
    <property type="entry name" value="VWD"/>
    <property type="match status" value="1"/>
</dbReference>
<dbReference type="InterPro" id="IPR050733">
    <property type="entry name" value="Vitellogenin/Apolipophorin"/>
</dbReference>
<feature type="domain" description="Vitellogenin" evidence="10">
    <location>
        <begin position="17"/>
        <end position="655"/>
    </location>
</feature>
<keyword evidence="5" id="KW-0325">Glycoprotein</keyword>
<dbReference type="Gene3D" id="2.20.80.10">
    <property type="entry name" value="Lipovitellin-phosvitin complex, chain A, domain 4"/>
    <property type="match status" value="1"/>
</dbReference>
<dbReference type="GO" id="GO:0005319">
    <property type="term" value="F:lipid transporter activity"/>
    <property type="evidence" value="ECO:0007669"/>
    <property type="project" value="InterPro"/>
</dbReference>
<dbReference type="SMART" id="SM01169">
    <property type="entry name" value="DUF1943"/>
    <property type="match status" value="1"/>
</dbReference>
<feature type="compositionally biased region" description="Low complexity" evidence="8">
    <location>
        <begin position="1074"/>
        <end position="1141"/>
    </location>
</feature>
<dbReference type="InterPro" id="IPR001747">
    <property type="entry name" value="Vitellogenin_N"/>
</dbReference>
<evidence type="ECO:0000256" key="3">
    <source>
        <dbReference type="ARBA" id="ARBA00022761"/>
    </source>
</evidence>
<dbReference type="Gene3D" id="1.25.10.20">
    <property type="entry name" value="Vitellinogen, superhelical"/>
    <property type="match status" value="1"/>
</dbReference>
<reference key="1">
    <citation type="journal article" date="2007" name="Nature">
        <title>The medaka draft genome and insights into vertebrate genome evolution.</title>
        <authorList>
            <person name="Kasahara M."/>
            <person name="Naruse K."/>
            <person name="Sasaki S."/>
            <person name="Nakatani Y."/>
            <person name="Qu W."/>
            <person name="Ahsan B."/>
            <person name="Yamada T."/>
            <person name="Nagayasu Y."/>
            <person name="Doi K."/>
            <person name="Kasai Y."/>
            <person name="Jindo T."/>
            <person name="Kobayashi D."/>
            <person name="Shimada A."/>
            <person name="Toyoda A."/>
            <person name="Kuroki Y."/>
            <person name="Fujiyama A."/>
            <person name="Sasaki T."/>
            <person name="Shimizu A."/>
            <person name="Asakawa S."/>
            <person name="Shimizu N."/>
            <person name="Hashimoto S."/>
            <person name="Yang J."/>
            <person name="Lee Y."/>
            <person name="Matsushima K."/>
            <person name="Sugano S."/>
            <person name="Sakaizumi M."/>
            <person name="Narita T."/>
            <person name="Ohishi K."/>
            <person name="Haga S."/>
            <person name="Ohta F."/>
            <person name="Nomoto H."/>
            <person name="Nogata K."/>
            <person name="Morishita T."/>
            <person name="Endo T."/>
            <person name="Shin-I T."/>
            <person name="Takeda H."/>
            <person name="Morishita S."/>
            <person name="Kohara Y."/>
        </authorList>
    </citation>
    <scope>NUCLEOTIDE SEQUENCE [LARGE SCALE GENOMIC DNA]</scope>
    <source>
        <strain>Hd-rR</strain>
    </source>
</reference>
<dbReference type="InterPro" id="IPR015816">
    <property type="entry name" value="Vitellinogen_b-sht_N"/>
</dbReference>
<dbReference type="PROSITE" id="PS51233">
    <property type="entry name" value="VWFD"/>
    <property type="match status" value="1"/>
</dbReference>
<dbReference type="Pfam" id="PF09172">
    <property type="entry name" value="Vit_open_b-sht"/>
    <property type="match status" value="1"/>
</dbReference>
<reference evidence="12" key="4">
    <citation type="submission" date="2025-09" db="UniProtKB">
        <authorList>
            <consortium name="Ensembl"/>
        </authorList>
    </citation>
    <scope>IDENTIFICATION</scope>
    <source>
        <strain evidence="12">HSOK</strain>
    </source>
</reference>
<keyword evidence="4 7" id="KW-1015">Disulfide bond</keyword>